<evidence type="ECO:0008006" key="2">
    <source>
        <dbReference type="Google" id="ProtNLM"/>
    </source>
</evidence>
<gene>
    <name evidence="1" type="ORF">EZS27_037876</name>
</gene>
<organism evidence="1">
    <name type="scientific">termite gut metagenome</name>
    <dbReference type="NCBI Taxonomy" id="433724"/>
    <lineage>
        <taxon>unclassified sequences</taxon>
        <taxon>metagenomes</taxon>
        <taxon>organismal metagenomes</taxon>
    </lineage>
</organism>
<proteinExistence type="predicted"/>
<name>A0A5J4PN99_9ZZZZ</name>
<protein>
    <recommendedName>
        <fullName evidence="2">Bacterial transcriptional activator domain-containing protein</fullName>
    </recommendedName>
</protein>
<dbReference type="PANTHER" id="PTHR35807">
    <property type="entry name" value="TRANSCRIPTIONAL REGULATOR REDD-RELATED"/>
    <property type="match status" value="1"/>
</dbReference>
<dbReference type="InterPro" id="IPR051677">
    <property type="entry name" value="AfsR-DnrI-RedD_regulator"/>
</dbReference>
<sequence length="257" mass="29643">LLKDVPVGNTSPSIILLGGFQVIDEKRIDITKMFPPTVKHLFLLILLSTFTGKKKISYADLRNILWFDKDDNSARNNRNVNLSKLRSLLIRVGKIEIIEDNNYLWVSLDKNVFCDYQEIMAIRATINTDKNFNRSLLVKSLHIASKGALLPDVHAEWIDAYKAKYSDTLIDFLLKTVARPELETDYELLSKMGDIILLHDNIDENGIRLKCYGLYYSNRKGKALQSFNKFCDEYKNLLGEIYKGEFNDMIKSTKTMF</sequence>
<comment type="caution">
    <text evidence="1">The sequence shown here is derived from an EMBL/GenBank/DDBJ whole genome shotgun (WGS) entry which is preliminary data.</text>
</comment>
<dbReference type="PANTHER" id="PTHR35807:SF1">
    <property type="entry name" value="TRANSCRIPTIONAL REGULATOR REDD"/>
    <property type="match status" value="1"/>
</dbReference>
<reference evidence="1" key="1">
    <citation type="submission" date="2019-03" db="EMBL/GenBank/DDBJ databases">
        <title>Single cell metagenomics reveals metabolic interactions within the superorganism composed of flagellate Streblomastix strix and complex community of Bacteroidetes bacteria on its surface.</title>
        <authorList>
            <person name="Treitli S.C."/>
            <person name="Kolisko M."/>
            <person name="Husnik F."/>
            <person name="Keeling P."/>
            <person name="Hampl V."/>
        </authorList>
    </citation>
    <scope>NUCLEOTIDE SEQUENCE</scope>
    <source>
        <strain evidence="1">STM</strain>
    </source>
</reference>
<evidence type="ECO:0000313" key="1">
    <source>
        <dbReference type="EMBL" id="KAA6310905.1"/>
    </source>
</evidence>
<dbReference type="GO" id="GO:0006355">
    <property type="term" value="P:regulation of DNA-templated transcription"/>
    <property type="evidence" value="ECO:0007669"/>
    <property type="project" value="TreeGrafter"/>
</dbReference>
<dbReference type="EMBL" id="SNRY01007196">
    <property type="protein sequence ID" value="KAA6310905.1"/>
    <property type="molecule type" value="Genomic_DNA"/>
</dbReference>
<dbReference type="AlphaFoldDB" id="A0A5J4PN99"/>
<dbReference type="GO" id="GO:0003677">
    <property type="term" value="F:DNA binding"/>
    <property type="evidence" value="ECO:0007669"/>
    <property type="project" value="TreeGrafter"/>
</dbReference>
<feature type="non-terminal residue" evidence="1">
    <location>
        <position position="1"/>
    </location>
</feature>
<accession>A0A5J4PN99</accession>